<reference evidence="2 3" key="2">
    <citation type="submission" date="2018-11" db="EMBL/GenBank/DDBJ databases">
        <authorList>
            <consortium name="Pathogen Informatics"/>
        </authorList>
    </citation>
    <scope>NUCLEOTIDE SEQUENCE [LARGE SCALE GENOMIC DNA]</scope>
</reference>
<reference evidence="4" key="1">
    <citation type="submission" date="2016-06" db="UniProtKB">
        <authorList>
            <consortium name="WormBaseParasite"/>
        </authorList>
    </citation>
    <scope>IDENTIFICATION</scope>
</reference>
<dbReference type="WBParaSite" id="TCNE_0001335001-mRNA-1">
    <property type="protein sequence ID" value="TCNE_0001335001-mRNA-1"/>
    <property type="gene ID" value="TCNE_0001335001"/>
</dbReference>
<name>A0A183UXY0_TOXCA</name>
<evidence type="ECO:0000313" key="4">
    <source>
        <dbReference type="WBParaSite" id="TCNE_0001335001-mRNA-1"/>
    </source>
</evidence>
<feature type="region of interest" description="Disordered" evidence="1">
    <location>
        <begin position="1"/>
        <end position="48"/>
    </location>
</feature>
<protein>
    <submittedName>
        <fullName evidence="4">Pentapeptide repeat-containing protein</fullName>
    </submittedName>
</protein>
<evidence type="ECO:0000313" key="3">
    <source>
        <dbReference type="Proteomes" id="UP000050794"/>
    </source>
</evidence>
<sequence length="96" mass="10710">MRPSDTGMRPSDTGMRPSDTGMRPSDTGMRLSDTGMRPSDTGMRPSDTVDMSTLMRKQHGQRAMDLSVDGKIVFKLYSVVWKLKVTVDELIMARCP</sequence>
<keyword evidence="3" id="KW-1185">Reference proteome</keyword>
<dbReference type="Proteomes" id="UP000050794">
    <property type="component" value="Unassembled WGS sequence"/>
</dbReference>
<accession>A0A183UXY0</accession>
<evidence type="ECO:0000256" key="1">
    <source>
        <dbReference type="SAM" id="MobiDB-lite"/>
    </source>
</evidence>
<evidence type="ECO:0000313" key="2">
    <source>
        <dbReference type="EMBL" id="VDM44671.1"/>
    </source>
</evidence>
<dbReference type="EMBL" id="UYWY01021682">
    <property type="protein sequence ID" value="VDM44671.1"/>
    <property type="molecule type" value="Genomic_DNA"/>
</dbReference>
<dbReference type="AlphaFoldDB" id="A0A183UXY0"/>
<proteinExistence type="predicted"/>
<organism evidence="3 4">
    <name type="scientific">Toxocara canis</name>
    <name type="common">Canine roundworm</name>
    <dbReference type="NCBI Taxonomy" id="6265"/>
    <lineage>
        <taxon>Eukaryota</taxon>
        <taxon>Metazoa</taxon>
        <taxon>Ecdysozoa</taxon>
        <taxon>Nematoda</taxon>
        <taxon>Chromadorea</taxon>
        <taxon>Rhabditida</taxon>
        <taxon>Spirurina</taxon>
        <taxon>Ascaridomorpha</taxon>
        <taxon>Ascaridoidea</taxon>
        <taxon>Toxocaridae</taxon>
        <taxon>Toxocara</taxon>
    </lineage>
</organism>
<gene>
    <name evidence="2" type="ORF">TCNE_LOCUS13350</name>
</gene>